<dbReference type="AlphaFoldDB" id="A0A2N1J4B3"/>
<comment type="caution">
    <text evidence="1">The sequence shown here is derived from an EMBL/GenBank/DDBJ whole genome shotgun (WGS) entry which is preliminary data.</text>
</comment>
<dbReference type="Proteomes" id="UP000233248">
    <property type="component" value="Unassembled WGS sequence"/>
</dbReference>
<keyword evidence="2" id="KW-1185">Reference proteome</keyword>
<accession>A0A2N1J4B3</accession>
<protein>
    <recommendedName>
        <fullName evidence="3">DUF721 domain-containing protein</fullName>
    </recommendedName>
</protein>
<dbReference type="EMBL" id="NXIF01000016">
    <property type="protein sequence ID" value="PKI81401.1"/>
    <property type="molecule type" value="Genomic_DNA"/>
</dbReference>
<sequence length="97" mass="11588">MLDANKYSRYEPESLVKWKKLSSQEQLEKVKFLSKKFNKELEVIKVNNQAIEVNLIMAKNKVYDYLVSYESYIREKLGNFPVIVLLKDRADENKKRK</sequence>
<evidence type="ECO:0000313" key="1">
    <source>
        <dbReference type="EMBL" id="PKI81401.1"/>
    </source>
</evidence>
<dbReference type="RefSeq" id="WP_101184078.1">
    <property type="nucleotide sequence ID" value="NZ_CP031218.1"/>
</dbReference>
<organism evidence="1 2">
    <name type="scientific">Malaciobacter halophilus</name>
    <dbReference type="NCBI Taxonomy" id="197482"/>
    <lineage>
        <taxon>Bacteria</taxon>
        <taxon>Pseudomonadati</taxon>
        <taxon>Campylobacterota</taxon>
        <taxon>Epsilonproteobacteria</taxon>
        <taxon>Campylobacterales</taxon>
        <taxon>Arcobacteraceae</taxon>
        <taxon>Malaciobacter</taxon>
    </lineage>
</organism>
<dbReference type="KEGG" id="ahs:AHALO_2569"/>
<evidence type="ECO:0000313" key="2">
    <source>
        <dbReference type="Proteomes" id="UP000233248"/>
    </source>
</evidence>
<name>A0A2N1J4B3_9BACT</name>
<gene>
    <name evidence="1" type="ORF">CP960_04300</name>
</gene>
<proteinExistence type="predicted"/>
<reference evidence="1 2" key="1">
    <citation type="submission" date="2017-09" db="EMBL/GenBank/DDBJ databases">
        <title>Genomics of the genus Arcobacter.</title>
        <authorList>
            <person name="Perez-Cataluna A."/>
            <person name="Figueras M.J."/>
            <person name="Salas-Masso N."/>
        </authorList>
    </citation>
    <scope>NUCLEOTIDE SEQUENCE [LARGE SCALE GENOMIC DNA]</scope>
    <source>
        <strain evidence="1 2">DSM 18005</strain>
    </source>
</reference>
<evidence type="ECO:0008006" key="3">
    <source>
        <dbReference type="Google" id="ProtNLM"/>
    </source>
</evidence>
<dbReference type="OrthoDB" id="5368624at2"/>